<evidence type="ECO:0000256" key="8">
    <source>
        <dbReference type="ARBA" id="ARBA00040444"/>
    </source>
</evidence>
<reference evidence="11" key="1">
    <citation type="submission" date="2025-08" db="UniProtKB">
        <authorList>
            <consortium name="RefSeq"/>
        </authorList>
    </citation>
    <scope>IDENTIFICATION</scope>
</reference>
<evidence type="ECO:0000256" key="3">
    <source>
        <dbReference type="ARBA" id="ARBA00009466"/>
    </source>
</evidence>
<comment type="subcellular location">
    <subcellularLocation>
        <location evidence="2">Cytoplasm</location>
    </subcellularLocation>
    <subcellularLocation>
        <location evidence="1">Nucleus</location>
    </subcellularLocation>
</comment>
<dbReference type="RefSeq" id="XP_065649877.1">
    <property type="nucleotide sequence ID" value="XM_065793805.1"/>
</dbReference>
<sequence length="1130" mass="129107">MESINIIRELENAAVVVMAPPTAVSSEERHNAEQIFLQFRKTRTPYELGKKILETCKVDYVLFEAAVTIKEAIIREWALLKKEDIDSLCSFLLCCAMERADLQHYVREQLLQVIAIVFKLGTLDDIDARLKLVDGLKQLLASGNVAMELTCSSIIKALLTEYSITKQSTNFGMSLEFHSKCKKSFETKDLLTIFMMTIQTLQKYANKEIKSLTRQDQVVFNRFLSLAEQIFHWEFLCGNPLSQLRIPCLNETMQKVIFKPNKSWQEIILNPSLLELFFKLQLISISHSELSHHCMQCLVQLASVTGAVFSSDEHSVNYLAKYMTCLLSIINVHQWSGHEALGLSNIFFRIADIFPIKILILIPRELLFQFFDGMTFLTCSFLEASVHAEDDFDNEYGEAANILLDGWMSLVSHADNFQSGVFVEHSLKIVSIYLNVHLAPPHGIRKPENTTNEIDCDLVEIDRIAYADELSNIGHLARQCLMHIIPVLHEKFQVRIQQLNKLLQSVKQADKIFDRNNATSLFEDLHWLLMVTSFILTHNDVSESPQIPSEVIDFTKHFLTTQCNSIEHSVNYLMSEGNEGDIHEVDPVISLFTSVVHLIKIQMEFSKSSLTHLLSPELASTSLWFLKRWTQGYLSYSEVFDADQTLSACFKSHSSCGMFFVKLVLDVVLVFLSAWSAESQTTDDAVKLLIQLLSNKSRMDVCLSFPTIHLLAEKFVNNTPDIVSLTPSVNRQLVQALMRAYSTSENNSEKPMVHNKILLSIVNRYKELRSNPQFIHISQQPAVRETIVQTFECIRGLTIASTTEFGNLLFEEILPILQDAVKLFQLYNNFVEIIVVILEMFLDVVESLLCVLNKTSSNLLCKVCIDMMTEYSKFNLGKQVIDSTSEEDKYADLLLLMRILTRILSKDYLDLGPDDGKHSETTNIVEVVLFGLHLIIPLINQELMRFPNLSSEYFKLVTFVCEVYPEKMKILPDVLFRNFMASIQMAVDDYSPDTAKCALDALSSLAKYCYNECDTKDPVNQPLYSALKEFLKVVFRNVVLAQFDVDLIEPSSECLFLLICCHQEEYLMLANDLIAQQHVTNETFKLKLTEAFNILTPNNLKLSPNRQSLRQFRKNLEVFLQNVKGFLCFK</sequence>
<dbReference type="InterPro" id="IPR011989">
    <property type="entry name" value="ARM-like"/>
</dbReference>
<dbReference type="SUPFAM" id="SSF48371">
    <property type="entry name" value="ARM repeat"/>
    <property type="match status" value="1"/>
</dbReference>
<dbReference type="Gene3D" id="1.25.10.10">
    <property type="entry name" value="Leucine-rich Repeat Variant"/>
    <property type="match status" value="1"/>
</dbReference>
<keyword evidence="4" id="KW-0813">Transport</keyword>
<evidence type="ECO:0000256" key="1">
    <source>
        <dbReference type="ARBA" id="ARBA00004123"/>
    </source>
</evidence>
<gene>
    <name evidence="11" type="primary">LOC101238412</name>
</gene>
<evidence type="ECO:0000256" key="7">
    <source>
        <dbReference type="ARBA" id="ARBA00023242"/>
    </source>
</evidence>
<dbReference type="InterPro" id="IPR044189">
    <property type="entry name" value="XPO4/7-like"/>
</dbReference>
<organism evidence="10 11">
    <name type="scientific">Hydra vulgaris</name>
    <name type="common">Hydra</name>
    <name type="synonym">Hydra attenuata</name>
    <dbReference type="NCBI Taxonomy" id="6087"/>
    <lineage>
        <taxon>Eukaryota</taxon>
        <taxon>Metazoa</taxon>
        <taxon>Cnidaria</taxon>
        <taxon>Hydrozoa</taxon>
        <taxon>Hydroidolina</taxon>
        <taxon>Anthoathecata</taxon>
        <taxon>Aplanulata</taxon>
        <taxon>Hydridae</taxon>
        <taxon>Hydra</taxon>
    </lineage>
</organism>
<keyword evidence="6" id="KW-0653">Protein transport</keyword>
<keyword evidence="7" id="KW-0539">Nucleus</keyword>
<dbReference type="Pfam" id="PF08767">
    <property type="entry name" value="CRM1_C"/>
    <property type="match status" value="1"/>
</dbReference>
<dbReference type="PANTHER" id="PTHR12596:SF1">
    <property type="entry name" value="EXPORTIN-4"/>
    <property type="match status" value="1"/>
</dbReference>
<dbReference type="InterPro" id="IPR016024">
    <property type="entry name" value="ARM-type_fold"/>
</dbReference>
<evidence type="ECO:0000256" key="2">
    <source>
        <dbReference type="ARBA" id="ARBA00004496"/>
    </source>
</evidence>
<evidence type="ECO:0000313" key="10">
    <source>
        <dbReference type="Proteomes" id="UP001652625"/>
    </source>
</evidence>
<keyword evidence="10" id="KW-1185">Reference proteome</keyword>
<feature type="domain" description="Exportin-1 C-terminal" evidence="9">
    <location>
        <begin position="933"/>
        <end position="1127"/>
    </location>
</feature>
<dbReference type="InterPro" id="IPR014877">
    <property type="entry name" value="XPO1_C_dom"/>
</dbReference>
<evidence type="ECO:0000259" key="9">
    <source>
        <dbReference type="Pfam" id="PF08767"/>
    </source>
</evidence>
<dbReference type="GeneID" id="101238412"/>
<keyword evidence="5" id="KW-0963">Cytoplasm</keyword>
<accession>A0ABM4BLE0</accession>
<proteinExistence type="inferred from homology"/>
<comment type="similarity">
    <text evidence="3">Belongs to the exportin family.</text>
</comment>
<protein>
    <recommendedName>
        <fullName evidence="8">Exportin-4</fullName>
    </recommendedName>
</protein>
<dbReference type="PANTHER" id="PTHR12596">
    <property type="entry name" value="EXPORTIN 4,7-RELATED"/>
    <property type="match status" value="1"/>
</dbReference>
<dbReference type="Proteomes" id="UP001652625">
    <property type="component" value="Chromosome 03"/>
</dbReference>
<evidence type="ECO:0000256" key="6">
    <source>
        <dbReference type="ARBA" id="ARBA00022927"/>
    </source>
</evidence>
<name>A0ABM4BLE0_HYDVU</name>
<evidence type="ECO:0000256" key="5">
    <source>
        <dbReference type="ARBA" id="ARBA00022490"/>
    </source>
</evidence>
<evidence type="ECO:0000313" key="11">
    <source>
        <dbReference type="RefSeq" id="XP_065649877.1"/>
    </source>
</evidence>
<evidence type="ECO:0000256" key="4">
    <source>
        <dbReference type="ARBA" id="ARBA00022448"/>
    </source>
</evidence>